<dbReference type="SUPFAM" id="SSF52279">
    <property type="entry name" value="Beta-D-glucan exohydrolase, C-terminal domain"/>
    <property type="match status" value="1"/>
</dbReference>
<dbReference type="Pfam" id="PF01915">
    <property type="entry name" value="Glyco_hydro_3_C"/>
    <property type="match status" value="1"/>
</dbReference>
<dbReference type="Pfam" id="PF14310">
    <property type="entry name" value="Fn3-like"/>
    <property type="match status" value="1"/>
</dbReference>
<proteinExistence type="inferred from homology"/>
<name>F3PTZ3_9BACE</name>
<keyword evidence="2 4" id="KW-0378">Hydrolase</keyword>
<comment type="similarity">
    <text evidence="1 4">Belongs to the glycosyl hydrolase 3 family.</text>
</comment>
<evidence type="ECO:0000259" key="6">
    <source>
        <dbReference type="SMART" id="SM01217"/>
    </source>
</evidence>
<keyword evidence="5" id="KW-0732">Signal</keyword>
<dbReference type="GO" id="GO:0005975">
    <property type="term" value="P:carbohydrate metabolic process"/>
    <property type="evidence" value="ECO:0007669"/>
    <property type="project" value="InterPro"/>
</dbReference>
<dbReference type="InterPro" id="IPR050288">
    <property type="entry name" value="Cellulose_deg_GH3"/>
</dbReference>
<dbReference type="PANTHER" id="PTHR42715:SF10">
    <property type="entry name" value="BETA-GLUCOSIDASE"/>
    <property type="match status" value="1"/>
</dbReference>
<evidence type="ECO:0000313" key="8">
    <source>
        <dbReference type="Proteomes" id="UP000003416"/>
    </source>
</evidence>
<dbReference type="RefSeq" id="WP_009125472.1">
    <property type="nucleotide sequence ID" value="NZ_GL882637.1"/>
</dbReference>
<dbReference type="InterPro" id="IPR019800">
    <property type="entry name" value="Glyco_hydro_3_AS"/>
</dbReference>
<dbReference type="EMBL" id="AFBN01000040">
    <property type="protein sequence ID" value="EGF56438.1"/>
    <property type="molecule type" value="Genomic_DNA"/>
</dbReference>
<dbReference type="eggNOG" id="COG1472">
    <property type="taxonomic scope" value="Bacteria"/>
</dbReference>
<evidence type="ECO:0000256" key="2">
    <source>
        <dbReference type="ARBA" id="ARBA00022801"/>
    </source>
</evidence>
<dbReference type="SUPFAM" id="SSF51445">
    <property type="entry name" value="(Trans)glycosidases"/>
    <property type="match status" value="1"/>
</dbReference>
<sequence>MKLYKITIVALLLSGVGRAEAQQLKLNAGNVDEILKAMTLEEKASLLVGGRNKSYGGGNATTIGFTEAVVPGAAGLTQGIERLGIPPTVLSDGPAGVRIQPTREGSSRPYHATGFPVGTSLATTWNVDLVESVGKAMGEEVLDYGIDVLLAPGMNIHRSPLCGRNFEYYSEDPLVTGKMAAAFVRGIQKNGVGTSIKHFAVNSQETNRNHVDEVVSQRAVREIYLKGFEIAVKEGKPWTVMSSYNRLNGVYTQENRELLTTVLRDEWGFDGIVMTDWIGQRNTAAQVHAGNDLMEPGMPAQSEEIIAKVKSGELSVEDVDACVRRILEYIVKTPRFRGYKYSEQPALEAHAAVTRRSAAEGMVLLKNEDNTLPLKDLKKVALFGITSYDFIAGGMGSGNVCKPYVVNLMQGLDNAGLEVTEDLKKLYLAYKDYQEAKTESERLSFDWRWGRDIFPEMSVSRTCIDKQAKKADVAVFTVGRQGGEAWDRKVKDDFNLTAQERQLLDDLCAAFHAEGKKVVVVINAGGVIETASWKELPDAILLAWQPGEEGGNSVTDLLVGKENPSGKLTMTFPVSAMDHPSSLNFPTTASQVPGKPVEGAGKWAKRNVDYTLHQEGINVGYRYFATAGKKVSYPFGYGLSYTTFSYGKSAVKASADGFKASIVVTNTGKVAGKEVVQLYVSAPGGGLQKPALELKSFAKTRLLQPGESETLTFDVTNYALASFDEAVQSWVSAKGRYTVKFGASVEDIRATSVYTLSKEFTQKVNDVLKPGMSLE</sequence>
<dbReference type="Gene3D" id="2.60.40.10">
    <property type="entry name" value="Immunoglobulins"/>
    <property type="match status" value="1"/>
</dbReference>
<protein>
    <submittedName>
        <fullName evidence="7">Glycosyl hydrolase family 3 protein</fullName>
    </submittedName>
</protein>
<dbReference type="HOGENOM" id="CLU_004542_4_1_10"/>
<accession>F3PTZ3</accession>
<dbReference type="PROSITE" id="PS00775">
    <property type="entry name" value="GLYCOSYL_HYDROL_F3"/>
    <property type="match status" value="1"/>
</dbReference>
<dbReference type="AlphaFoldDB" id="F3PTZ3"/>
<evidence type="ECO:0000256" key="1">
    <source>
        <dbReference type="ARBA" id="ARBA00005336"/>
    </source>
</evidence>
<dbReference type="InterPro" id="IPR036881">
    <property type="entry name" value="Glyco_hydro_3_C_sf"/>
</dbReference>
<dbReference type="InterPro" id="IPR017853">
    <property type="entry name" value="GH"/>
</dbReference>
<dbReference type="GeneID" id="86049765"/>
<dbReference type="PANTHER" id="PTHR42715">
    <property type="entry name" value="BETA-GLUCOSIDASE"/>
    <property type="match status" value="1"/>
</dbReference>
<dbReference type="Proteomes" id="UP000003416">
    <property type="component" value="Unassembled WGS sequence"/>
</dbReference>
<comment type="caution">
    <text evidence="7">The sequence shown here is derived from an EMBL/GenBank/DDBJ whole genome shotgun (WGS) entry which is preliminary data.</text>
</comment>
<keyword evidence="4" id="KW-0326">Glycosidase</keyword>
<reference evidence="7 8" key="1">
    <citation type="submission" date="2011-02" db="EMBL/GenBank/DDBJ databases">
        <authorList>
            <person name="Weinstock G."/>
            <person name="Sodergren E."/>
            <person name="Clifton S."/>
            <person name="Fulton L."/>
            <person name="Fulton B."/>
            <person name="Courtney L."/>
            <person name="Fronick C."/>
            <person name="Harrison M."/>
            <person name="Strong C."/>
            <person name="Farmer C."/>
            <person name="Delahaunty K."/>
            <person name="Markovic C."/>
            <person name="Hall O."/>
            <person name="Minx P."/>
            <person name="Tomlinson C."/>
            <person name="Mitreva M."/>
            <person name="Hou S."/>
            <person name="Chen J."/>
            <person name="Wollam A."/>
            <person name="Pepin K.H."/>
            <person name="Johnson M."/>
            <person name="Bhonagiri V."/>
            <person name="Zhang X."/>
            <person name="Suruliraj S."/>
            <person name="Warren W."/>
            <person name="Chinwalla A."/>
            <person name="Mardis E.R."/>
            <person name="Wilson R.K."/>
        </authorList>
    </citation>
    <scope>NUCLEOTIDE SEQUENCE [LARGE SCALE GENOMIC DNA]</scope>
    <source>
        <strain evidence="7 8">YIT 12057</strain>
    </source>
</reference>
<dbReference type="Gene3D" id="3.20.20.300">
    <property type="entry name" value="Glycoside hydrolase, family 3, N-terminal domain"/>
    <property type="match status" value="1"/>
</dbReference>
<dbReference type="STRING" id="763034.HMPREF9446_02213"/>
<dbReference type="Gene3D" id="3.40.50.1700">
    <property type="entry name" value="Glycoside hydrolase family 3 C-terminal domain"/>
    <property type="match status" value="1"/>
</dbReference>
<dbReference type="Pfam" id="PF00933">
    <property type="entry name" value="Glyco_hydro_3"/>
    <property type="match status" value="1"/>
</dbReference>
<gene>
    <name evidence="7" type="ORF">HMPREF9446_02213</name>
</gene>
<dbReference type="InterPro" id="IPR001764">
    <property type="entry name" value="Glyco_hydro_3_N"/>
</dbReference>
<dbReference type="PRINTS" id="PR00133">
    <property type="entry name" value="GLHYDRLASE3"/>
</dbReference>
<evidence type="ECO:0000256" key="5">
    <source>
        <dbReference type="SAM" id="SignalP"/>
    </source>
</evidence>
<dbReference type="InterPro" id="IPR013783">
    <property type="entry name" value="Ig-like_fold"/>
</dbReference>
<feature type="signal peptide" evidence="5">
    <location>
        <begin position="1"/>
        <end position="21"/>
    </location>
</feature>
<evidence type="ECO:0000256" key="4">
    <source>
        <dbReference type="RuleBase" id="RU361161"/>
    </source>
</evidence>
<keyword evidence="8" id="KW-1185">Reference proteome</keyword>
<feature type="chain" id="PRO_5003300276" evidence="5">
    <location>
        <begin position="22"/>
        <end position="775"/>
    </location>
</feature>
<dbReference type="InterPro" id="IPR036962">
    <property type="entry name" value="Glyco_hydro_3_N_sf"/>
</dbReference>
<dbReference type="GO" id="GO:0004553">
    <property type="term" value="F:hydrolase activity, hydrolyzing O-glycosyl compounds"/>
    <property type="evidence" value="ECO:0007669"/>
    <property type="project" value="InterPro"/>
</dbReference>
<dbReference type="InterPro" id="IPR002772">
    <property type="entry name" value="Glyco_hydro_3_C"/>
</dbReference>
<feature type="domain" description="Fibronectin type III-like" evidence="6">
    <location>
        <begin position="674"/>
        <end position="745"/>
    </location>
</feature>
<evidence type="ECO:0000256" key="3">
    <source>
        <dbReference type="ARBA" id="ARBA00023277"/>
    </source>
</evidence>
<organism evidence="7 8">
    <name type="scientific">Bacteroides fluxus YIT 12057</name>
    <dbReference type="NCBI Taxonomy" id="763034"/>
    <lineage>
        <taxon>Bacteria</taxon>
        <taxon>Pseudomonadati</taxon>
        <taxon>Bacteroidota</taxon>
        <taxon>Bacteroidia</taxon>
        <taxon>Bacteroidales</taxon>
        <taxon>Bacteroidaceae</taxon>
        <taxon>Bacteroides</taxon>
    </lineage>
</organism>
<dbReference type="SMART" id="SM01217">
    <property type="entry name" value="Fn3_like"/>
    <property type="match status" value="1"/>
</dbReference>
<dbReference type="InterPro" id="IPR026891">
    <property type="entry name" value="Fn3-like"/>
</dbReference>
<keyword evidence="3" id="KW-0119">Carbohydrate metabolism</keyword>
<evidence type="ECO:0000313" key="7">
    <source>
        <dbReference type="EMBL" id="EGF56438.1"/>
    </source>
</evidence>